<evidence type="ECO:0000259" key="3">
    <source>
        <dbReference type="PROSITE" id="PS51186"/>
    </source>
</evidence>
<organism evidence="4 5">
    <name type="scientific">Ancylobacter polymorphus</name>
    <dbReference type="NCBI Taxonomy" id="223390"/>
    <lineage>
        <taxon>Bacteria</taxon>
        <taxon>Pseudomonadati</taxon>
        <taxon>Pseudomonadota</taxon>
        <taxon>Alphaproteobacteria</taxon>
        <taxon>Hyphomicrobiales</taxon>
        <taxon>Xanthobacteraceae</taxon>
        <taxon>Ancylobacter</taxon>
    </lineage>
</organism>
<evidence type="ECO:0000256" key="1">
    <source>
        <dbReference type="ARBA" id="ARBA00022679"/>
    </source>
</evidence>
<evidence type="ECO:0000313" key="5">
    <source>
        <dbReference type="Proteomes" id="UP000831684"/>
    </source>
</evidence>
<dbReference type="InterPro" id="IPR000182">
    <property type="entry name" value="GNAT_dom"/>
</dbReference>
<gene>
    <name evidence="4" type="ORF">K9D25_04760</name>
</gene>
<evidence type="ECO:0000313" key="4">
    <source>
        <dbReference type="EMBL" id="UOK72033.1"/>
    </source>
</evidence>
<dbReference type="SUPFAM" id="SSF55729">
    <property type="entry name" value="Acyl-CoA N-acyltransferases (Nat)"/>
    <property type="match status" value="1"/>
</dbReference>
<evidence type="ECO:0000256" key="2">
    <source>
        <dbReference type="ARBA" id="ARBA00023315"/>
    </source>
</evidence>
<dbReference type="PANTHER" id="PTHR43877">
    <property type="entry name" value="AMINOALKYLPHOSPHONATE N-ACETYLTRANSFERASE-RELATED-RELATED"/>
    <property type="match status" value="1"/>
</dbReference>
<dbReference type="Proteomes" id="UP000831684">
    <property type="component" value="Chromosome"/>
</dbReference>
<dbReference type="Pfam" id="PF00583">
    <property type="entry name" value="Acetyltransf_1"/>
    <property type="match status" value="1"/>
</dbReference>
<name>A0A9E7A972_9HYPH</name>
<proteinExistence type="predicted"/>
<dbReference type="KEGG" id="apol:K9D25_04760"/>
<dbReference type="InterPro" id="IPR050832">
    <property type="entry name" value="Bact_Acetyltransf"/>
</dbReference>
<sequence length="156" mass="16897">MSTPVPTTLSDLRAVPAFAPVVADRVWRAWWEGKGVPLGDLRARLDESFGTDPVPSTFVAHEGDRFLGCVALIACDVEERPALTPWVAALWVEPEARRQGIAAALMARAAEAAFAAGHPRVYLAAEPALAPYYAARGWTLVESNVDGLEIFARQRT</sequence>
<dbReference type="InterPro" id="IPR016181">
    <property type="entry name" value="Acyl_CoA_acyltransferase"/>
</dbReference>
<accession>A0A9E7A972</accession>
<feature type="domain" description="N-acetyltransferase" evidence="3">
    <location>
        <begin position="10"/>
        <end position="156"/>
    </location>
</feature>
<protein>
    <submittedName>
        <fullName evidence="4">GNAT family N-acetyltransferase</fullName>
    </submittedName>
</protein>
<keyword evidence="1" id="KW-0808">Transferase</keyword>
<dbReference type="AlphaFoldDB" id="A0A9E7A972"/>
<dbReference type="RefSeq" id="WP_244379813.1">
    <property type="nucleotide sequence ID" value="NZ_CP083239.1"/>
</dbReference>
<reference evidence="4" key="1">
    <citation type="submission" date="2021-09" db="EMBL/GenBank/DDBJ databases">
        <title>Network and meta-omics reveal the key degrader and cooperation patterns in an efficient 1,4-dioxane-degrading microbial community.</title>
        <authorList>
            <person name="Dai C."/>
        </authorList>
    </citation>
    <scope>NUCLEOTIDE SEQUENCE</scope>
    <source>
        <strain evidence="4">ZM13</strain>
    </source>
</reference>
<dbReference type="CDD" id="cd04301">
    <property type="entry name" value="NAT_SF"/>
    <property type="match status" value="1"/>
</dbReference>
<keyword evidence="2" id="KW-0012">Acyltransferase</keyword>
<dbReference type="Gene3D" id="3.40.630.30">
    <property type="match status" value="1"/>
</dbReference>
<dbReference type="PROSITE" id="PS51186">
    <property type="entry name" value="GNAT"/>
    <property type="match status" value="1"/>
</dbReference>
<dbReference type="GO" id="GO:0016747">
    <property type="term" value="F:acyltransferase activity, transferring groups other than amino-acyl groups"/>
    <property type="evidence" value="ECO:0007669"/>
    <property type="project" value="InterPro"/>
</dbReference>
<dbReference type="EMBL" id="CP083239">
    <property type="protein sequence ID" value="UOK72033.1"/>
    <property type="molecule type" value="Genomic_DNA"/>
</dbReference>